<gene>
    <name evidence="1" type="ORF">Poli38472_006838</name>
</gene>
<name>A0A8K1C5T9_PYTOL</name>
<proteinExistence type="predicted"/>
<organism evidence="1 2">
    <name type="scientific">Pythium oligandrum</name>
    <name type="common">Mycoparasitic fungus</name>
    <dbReference type="NCBI Taxonomy" id="41045"/>
    <lineage>
        <taxon>Eukaryota</taxon>
        <taxon>Sar</taxon>
        <taxon>Stramenopiles</taxon>
        <taxon>Oomycota</taxon>
        <taxon>Peronosporomycetes</taxon>
        <taxon>Pythiales</taxon>
        <taxon>Pythiaceae</taxon>
        <taxon>Pythium</taxon>
    </lineage>
</organism>
<reference evidence="1" key="1">
    <citation type="submission" date="2019-03" db="EMBL/GenBank/DDBJ databases">
        <title>Long read genome sequence of the mycoparasitic Pythium oligandrum ATCC 38472 isolated from sugarbeet rhizosphere.</title>
        <authorList>
            <person name="Gaulin E."/>
        </authorList>
    </citation>
    <scope>NUCLEOTIDE SEQUENCE</scope>
    <source>
        <strain evidence="1">ATCC 38472_TT</strain>
    </source>
</reference>
<comment type="caution">
    <text evidence="1">The sequence shown here is derived from an EMBL/GenBank/DDBJ whole genome shotgun (WGS) entry which is preliminary data.</text>
</comment>
<evidence type="ECO:0000313" key="2">
    <source>
        <dbReference type="Proteomes" id="UP000794436"/>
    </source>
</evidence>
<sequence>MMNTAEMTCEYETLMLTEEAFLKMDREKERWEKIQTNTGDIVETNWVAVCNQTESKNALQEATYALLAALDDAIDVDWVMAKGDRQNYRVALMKGLKINMNGVGNKTAVMM</sequence>
<evidence type="ECO:0000313" key="1">
    <source>
        <dbReference type="EMBL" id="TMW56828.1"/>
    </source>
</evidence>
<accession>A0A8K1C5T9</accession>
<keyword evidence="2" id="KW-1185">Reference proteome</keyword>
<dbReference type="Proteomes" id="UP000794436">
    <property type="component" value="Unassembled WGS sequence"/>
</dbReference>
<dbReference type="EMBL" id="SPLM01000145">
    <property type="protein sequence ID" value="TMW56828.1"/>
    <property type="molecule type" value="Genomic_DNA"/>
</dbReference>
<protein>
    <submittedName>
        <fullName evidence="1">Uncharacterized protein</fullName>
    </submittedName>
</protein>
<dbReference type="AlphaFoldDB" id="A0A8K1C5T9"/>